<name>A0A1N7KUJ2_9RHOB</name>
<dbReference type="STRING" id="453582.SAMN05421580_10354"/>
<gene>
    <name evidence="2" type="ORF">SAMN05421580_10354</name>
</gene>
<keyword evidence="1" id="KW-1133">Transmembrane helix</keyword>
<dbReference type="RefSeq" id="WP_076484076.1">
    <property type="nucleotide sequence ID" value="NZ_FTOG01000003.1"/>
</dbReference>
<dbReference type="PANTHER" id="PTHR37826">
    <property type="entry name" value="FLOTILLIN BAND_7_5 DOMAIN PROTEIN"/>
    <property type="match status" value="1"/>
</dbReference>
<keyword evidence="1" id="KW-0472">Membrane</keyword>
<dbReference type="Proteomes" id="UP000186221">
    <property type="component" value="Unassembled WGS sequence"/>
</dbReference>
<keyword evidence="1" id="KW-0812">Transmembrane</keyword>
<evidence type="ECO:0000313" key="3">
    <source>
        <dbReference type="Proteomes" id="UP000186221"/>
    </source>
</evidence>
<dbReference type="AlphaFoldDB" id="A0A1N7KUJ2"/>
<keyword evidence="3" id="KW-1185">Reference proteome</keyword>
<dbReference type="OrthoDB" id="3182597at2"/>
<proteinExistence type="predicted"/>
<evidence type="ECO:0000313" key="2">
    <source>
        <dbReference type="EMBL" id="SIS65268.1"/>
    </source>
</evidence>
<dbReference type="PANTHER" id="PTHR37826:SF3">
    <property type="entry name" value="J DOMAIN-CONTAINING PROTEIN"/>
    <property type="match status" value="1"/>
</dbReference>
<reference evidence="3" key="1">
    <citation type="submission" date="2017-01" db="EMBL/GenBank/DDBJ databases">
        <authorList>
            <person name="Varghese N."/>
            <person name="Submissions S."/>
        </authorList>
    </citation>
    <scope>NUCLEOTIDE SEQUENCE [LARGE SCALE GENOMIC DNA]</scope>
    <source>
        <strain evidence="3">DSM 19945</strain>
    </source>
</reference>
<feature type="transmembrane region" description="Helical" evidence="1">
    <location>
        <begin position="352"/>
        <end position="370"/>
    </location>
</feature>
<protein>
    <recommendedName>
        <fullName evidence="4">Primosomal protein N' (Replication factor Y)-superfamily II helicase</fullName>
    </recommendedName>
</protein>
<dbReference type="EMBL" id="FTOG01000003">
    <property type="protein sequence ID" value="SIS65268.1"/>
    <property type="molecule type" value="Genomic_DNA"/>
</dbReference>
<evidence type="ECO:0000256" key="1">
    <source>
        <dbReference type="SAM" id="Phobius"/>
    </source>
</evidence>
<accession>A0A1N7KUJ2</accession>
<evidence type="ECO:0008006" key="4">
    <source>
        <dbReference type="Google" id="ProtNLM"/>
    </source>
</evidence>
<sequence length="375" mass="41600">MPVPITSRSTSEHHYPCESCGADLRFAPGQDQLVCDYCGHQQTIPQALGRGASGLREIDLATGLAARLPEAEMESHRTAKCPNCAAEIAFQGANHASECPFCATPVVVDTGLTRLIKPQGLVPFTLTEAEARKAVGQWLGSLWFAPNGLVQYARRGRKMTGIYAPFWTFDADTHSSYSGERGDAYYVSRQVQVRVNGKMQTRTKQERRIRWSPASGRVARVFDDVLIYASRSLPPAYLHALQPWDLSVLTAYRPDYLAGFEAEGYTVELAQGHAEGRAEMAKVIASDVRRDIGGDEQRIHSIDTAFSEETFKHILLPIWTAAYKYRNKSYRFVVNAQTGEVRGDRPWSAWKIAFAVLAAAVVIGLGIWIGNLQQY</sequence>
<organism evidence="2 3">
    <name type="scientific">Rhodobacter aestuarii</name>
    <dbReference type="NCBI Taxonomy" id="453582"/>
    <lineage>
        <taxon>Bacteria</taxon>
        <taxon>Pseudomonadati</taxon>
        <taxon>Pseudomonadota</taxon>
        <taxon>Alphaproteobacteria</taxon>
        <taxon>Rhodobacterales</taxon>
        <taxon>Rhodobacter group</taxon>
        <taxon>Rhodobacter</taxon>
    </lineage>
</organism>